<keyword evidence="5" id="KW-0255">Endonuclease</keyword>
<reference evidence="5 6" key="1">
    <citation type="submission" date="2024-02" db="EMBL/GenBank/DDBJ databases">
        <title>A novel Gemmatimonadota bacterium.</title>
        <authorList>
            <person name="Du Z.-J."/>
            <person name="Ye Y.-Q."/>
        </authorList>
    </citation>
    <scope>NUCLEOTIDE SEQUENCE [LARGE SCALE GENOMIC DNA]</scope>
    <source>
        <strain evidence="5 6">DH-20</strain>
    </source>
</reference>
<dbReference type="InterPro" id="IPR044946">
    <property type="entry name" value="Restrct_endonuc_typeI_TRD_sf"/>
</dbReference>
<evidence type="ECO:0000256" key="3">
    <source>
        <dbReference type="ARBA" id="ARBA00023125"/>
    </source>
</evidence>
<dbReference type="Pfam" id="PF01420">
    <property type="entry name" value="Methylase_S"/>
    <property type="match status" value="1"/>
</dbReference>
<gene>
    <name evidence="5" type="ORF">WI372_04060</name>
</gene>
<dbReference type="Gene3D" id="1.10.287.1120">
    <property type="entry name" value="Bipartite methylase S protein"/>
    <property type="match status" value="1"/>
</dbReference>
<comment type="similarity">
    <text evidence="1">Belongs to the type-I restriction system S methylase family.</text>
</comment>
<keyword evidence="6" id="KW-1185">Reference proteome</keyword>
<dbReference type="Gene3D" id="3.90.220.20">
    <property type="entry name" value="DNA methylase specificity domains"/>
    <property type="match status" value="2"/>
</dbReference>
<dbReference type="PANTHER" id="PTHR30408:SF12">
    <property type="entry name" value="TYPE I RESTRICTION ENZYME MJAVIII SPECIFICITY SUBUNIT"/>
    <property type="match status" value="1"/>
</dbReference>
<evidence type="ECO:0000256" key="1">
    <source>
        <dbReference type="ARBA" id="ARBA00010923"/>
    </source>
</evidence>
<dbReference type="GO" id="GO:0004519">
    <property type="term" value="F:endonuclease activity"/>
    <property type="evidence" value="ECO:0007669"/>
    <property type="project" value="UniProtKB-KW"/>
</dbReference>
<organism evidence="5 6">
    <name type="scientific">Gaopeijia maritima</name>
    <dbReference type="NCBI Taxonomy" id="3119007"/>
    <lineage>
        <taxon>Bacteria</taxon>
        <taxon>Pseudomonadati</taxon>
        <taxon>Gemmatimonadota</taxon>
        <taxon>Longimicrobiia</taxon>
        <taxon>Gaopeijiales</taxon>
        <taxon>Gaopeijiaceae</taxon>
        <taxon>Gaopeijia</taxon>
    </lineage>
</organism>
<evidence type="ECO:0000313" key="5">
    <source>
        <dbReference type="EMBL" id="MEK9500141.1"/>
    </source>
</evidence>
<dbReference type="Proteomes" id="UP001484239">
    <property type="component" value="Unassembled WGS sequence"/>
</dbReference>
<dbReference type="InterPro" id="IPR052021">
    <property type="entry name" value="Type-I_RS_S_subunit"/>
</dbReference>
<proteinExistence type="inferred from homology"/>
<keyword evidence="3" id="KW-0238">DNA-binding</keyword>
<dbReference type="InterPro" id="IPR000055">
    <property type="entry name" value="Restrct_endonuc_typeI_TRD"/>
</dbReference>
<feature type="domain" description="Type I restriction modification DNA specificity" evidence="4">
    <location>
        <begin position="6"/>
        <end position="180"/>
    </location>
</feature>
<dbReference type="RefSeq" id="WP_405275502.1">
    <property type="nucleotide sequence ID" value="NZ_JBBHLI010000002.1"/>
</dbReference>
<sequence>MVPDVPDGWSLLTLNELGSVRKCRGGSKRDEVAHGLPVVRYGELYTRHHEVIRDFYSFLSAERSPEYTELEPGDVLFAGSGETLDEIGKSAVFLGPAPAFASGDIVLLRPGPQLDPLFAGYATNGPDAVRQKARVGQGSSVMHIYAHSIGRLRLLVPPLPEQRKIAEILSSVDDAITATQRVISQTDRVKKGLLQTLTTRGIGHTRFKQTVIGEIPEAWKVARLGELFRRRQEGGLKGLPTLAVTLDAGLVRREQLERRIDSELSVEDHLLVRDRDLVYNTMRMWQGGCGFAGEDGIVSPAYVVAATKGALRSEYASFLFQSRAMINRFFSFSQGITRDRLRLYWDHFSMVRMALPSPTEQREIAEVLASVEIGRDGSNRNLLRLTRLKRGLMQDLLTGRVRVQVT</sequence>
<keyword evidence="5" id="KW-0378">Hydrolase</keyword>
<keyword evidence="5" id="KW-0540">Nuclease</keyword>
<dbReference type="PANTHER" id="PTHR30408">
    <property type="entry name" value="TYPE-1 RESTRICTION ENZYME ECOKI SPECIFICITY PROTEIN"/>
    <property type="match status" value="1"/>
</dbReference>
<accession>A0ABU9E5Z5</accession>
<dbReference type="SUPFAM" id="SSF116734">
    <property type="entry name" value="DNA methylase specificity domain"/>
    <property type="match status" value="2"/>
</dbReference>
<dbReference type="EMBL" id="JBBHLI010000002">
    <property type="protein sequence ID" value="MEK9500141.1"/>
    <property type="molecule type" value="Genomic_DNA"/>
</dbReference>
<comment type="caution">
    <text evidence="5">The sequence shown here is derived from an EMBL/GenBank/DDBJ whole genome shotgun (WGS) entry which is preliminary data.</text>
</comment>
<evidence type="ECO:0000313" key="6">
    <source>
        <dbReference type="Proteomes" id="UP001484239"/>
    </source>
</evidence>
<name>A0ABU9E5Z5_9BACT</name>
<protein>
    <submittedName>
        <fullName evidence="5">Restriction endonuclease subunit S</fullName>
    </submittedName>
</protein>
<keyword evidence="2" id="KW-0680">Restriction system</keyword>
<evidence type="ECO:0000259" key="4">
    <source>
        <dbReference type="Pfam" id="PF01420"/>
    </source>
</evidence>
<evidence type="ECO:0000256" key="2">
    <source>
        <dbReference type="ARBA" id="ARBA00022747"/>
    </source>
</evidence>